<dbReference type="PRINTS" id="PR00032">
    <property type="entry name" value="HTHARAC"/>
</dbReference>
<dbReference type="SUPFAM" id="SSF46689">
    <property type="entry name" value="Homeodomain-like"/>
    <property type="match status" value="2"/>
</dbReference>
<evidence type="ECO:0000256" key="1">
    <source>
        <dbReference type="ARBA" id="ARBA00023015"/>
    </source>
</evidence>
<evidence type="ECO:0000313" key="6">
    <source>
        <dbReference type="Proteomes" id="UP000254945"/>
    </source>
</evidence>
<accession>A0A378SVJ0</accession>
<dbReference type="InterPro" id="IPR009057">
    <property type="entry name" value="Homeodomain-like_sf"/>
</dbReference>
<dbReference type="GO" id="GO:0043565">
    <property type="term" value="F:sequence-specific DNA binding"/>
    <property type="evidence" value="ECO:0007669"/>
    <property type="project" value="InterPro"/>
</dbReference>
<proteinExistence type="predicted"/>
<dbReference type="Gene3D" id="1.10.10.60">
    <property type="entry name" value="Homeodomain-like"/>
    <property type="match status" value="2"/>
</dbReference>
<dbReference type="SMART" id="SM00342">
    <property type="entry name" value="HTH_ARAC"/>
    <property type="match status" value="1"/>
</dbReference>
<dbReference type="EMBL" id="UGQQ01000001">
    <property type="protein sequence ID" value="STZ51250.1"/>
    <property type="molecule type" value="Genomic_DNA"/>
</dbReference>
<dbReference type="InterPro" id="IPR050204">
    <property type="entry name" value="AraC_XylS_family_regulators"/>
</dbReference>
<dbReference type="Proteomes" id="UP000254945">
    <property type="component" value="Unassembled WGS sequence"/>
</dbReference>
<evidence type="ECO:0000259" key="4">
    <source>
        <dbReference type="PROSITE" id="PS01124"/>
    </source>
</evidence>
<dbReference type="PANTHER" id="PTHR46796:SF14">
    <property type="entry name" value="TRANSCRIPTIONAL REGULATORY PROTEIN"/>
    <property type="match status" value="1"/>
</dbReference>
<keyword evidence="3" id="KW-0804">Transcription</keyword>
<reference evidence="5 6" key="1">
    <citation type="submission" date="2018-06" db="EMBL/GenBank/DDBJ databases">
        <authorList>
            <consortium name="Pathogen Informatics"/>
            <person name="Doyle S."/>
        </authorList>
    </citation>
    <scope>NUCLEOTIDE SEQUENCE [LARGE SCALE GENOMIC DNA]</scope>
    <source>
        <strain evidence="5 6">NCTC4524</strain>
    </source>
</reference>
<dbReference type="AlphaFoldDB" id="A0A378SVJ0"/>
<keyword evidence="2" id="KW-0238">DNA-binding</keyword>
<name>A0A378SVJ0_9MYCO</name>
<gene>
    <name evidence="5" type="primary">melR</name>
    <name evidence="5" type="ORF">NCTC4524_00021</name>
</gene>
<dbReference type="InterPro" id="IPR018060">
    <property type="entry name" value="HTH_AraC"/>
</dbReference>
<keyword evidence="1" id="KW-0805">Transcription regulation</keyword>
<dbReference type="InterPro" id="IPR018062">
    <property type="entry name" value="HTH_AraC-typ_CS"/>
</dbReference>
<dbReference type="PROSITE" id="PS00041">
    <property type="entry name" value="HTH_ARAC_FAMILY_1"/>
    <property type="match status" value="1"/>
</dbReference>
<organism evidence="5 6">
    <name type="scientific">Mycolicibacterium senegalense</name>
    <dbReference type="NCBI Taxonomy" id="1796"/>
    <lineage>
        <taxon>Bacteria</taxon>
        <taxon>Bacillati</taxon>
        <taxon>Actinomycetota</taxon>
        <taxon>Actinomycetes</taxon>
        <taxon>Mycobacteriales</taxon>
        <taxon>Mycobacteriaceae</taxon>
        <taxon>Mycolicibacterium</taxon>
    </lineage>
</organism>
<dbReference type="InterPro" id="IPR020449">
    <property type="entry name" value="Tscrpt_reg_AraC-type_HTH"/>
</dbReference>
<sequence>MLVVVLIASDCEDPVEVAGRYRILHSFHRRAAVAVDTLRRVALKPWDGDRPQTSRTVLKQDVIAARGLSFNFVTERISAPTDWCSAADNNHYLYVYRHGTIRSMETLLDWGPSGRIPPIPGDIWWKPAGVSSSVLMQGDTAGYCEIAVPRRAIGDPELISRVKYRNPLVHHLVDAVCSVADREDTVAQLLKESSAETLRLLIVDAHTVGRRPRQDERQTLDAATQSRIIEYLSDGLDSEITVDSLARLAQMRVDVFIKAFRQAFHTTPYQFLLDRRIEQAKTLLVTTSLSITEIGTAVGFPNPSHFAATFGRRVGLSPRAYRRSVR</sequence>
<evidence type="ECO:0000256" key="3">
    <source>
        <dbReference type="ARBA" id="ARBA00023163"/>
    </source>
</evidence>
<dbReference type="GO" id="GO:0003700">
    <property type="term" value="F:DNA-binding transcription factor activity"/>
    <property type="evidence" value="ECO:0007669"/>
    <property type="project" value="InterPro"/>
</dbReference>
<protein>
    <submittedName>
        <fullName evidence="5">AraC family transcriptional regulator</fullName>
    </submittedName>
</protein>
<dbReference type="PANTHER" id="PTHR46796">
    <property type="entry name" value="HTH-TYPE TRANSCRIPTIONAL ACTIVATOR RHAS-RELATED"/>
    <property type="match status" value="1"/>
</dbReference>
<evidence type="ECO:0000313" key="5">
    <source>
        <dbReference type="EMBL" id="STZ51250.1"/>
    </source>
</evidence>
<feature type="domain" description="HTH araC/xylS-type" evidence="4">
    <location>
        <begin position="226"/>
        <end position="324"/>
    </location>
</feature>
<evidence type="ECO:0000256" key="2">
    <source>
        <dbReference type="ARBA" id="ARBA00023125"/>
    </source>
</evidence>
<dbReference type="Pfam" id="PF12833">
    <property type="entry name" value="HTH_18"/>
    <property type="match status" value="1"/>
</dbReference>
<dbReference type="PROSITE" id="PS01124">
    <property type="entry name" value="HTH_ARAC_FAMILY_2"/>
    <property type="match status" value="1"/>
</dbReference>